<sequence length="126" mass="14078">MTEQYPRTEQTTVTGGQTDSGKQLVMVVYILYLVGFFVVLTAIAGLILAYIKRGEADPVSASHYQYQIRTFWIGVLYSLVGIITSPIGVGFLIMVLAVLWFLTRCIKGLVVNSESRPITDPTTWLW</sequence>
<gene>
    <name evidence="2" type="ORF">DFR31_2535</name>
</gene>
<evidence type="ECO:0000313" key="3">
    <source>
        <dbReference type="Proteomes" id="UP000275461"/>
    </source>
</evidence>
<keyword evidence="1" id="KW-0812">Transmembrane</keyword>
<proteinExistence type="predicted"/>
<organism evidence="2 3">
    <name type="scientific">Alkalispirillum mobile</name>
    <dbReference type="NCBI Taxonomy" id="85925"/>
    <lineage>
        <taxon>Bacteria</taxon>
        <taxon>Pseudomonadati</taxon>
        <taxon>Pseudomonadota</taxon>
        <taxon>Gammaproteobacteria</taxon>
        <taxon>Chromatiales</taxon>
        <taxon>Ectothiorhodospiraceae</taxon>
        <taxon>Alkalispirillum</taxon>
    </lineage>
</organism>
<dbReference type="AlphaFoldDB" id="A0A498C244"/>
<protein>
    <submittedName>
        <fullName evidence="2">Putative membrane protein</fullName>
    </submittedName>
</protein>
<feature type="transmembrane region" description="Helical" evidence="1">
    <location>
        <begin position="71"/>
        <end position="102"/>
    </location>
</feature>
<keyword evidence="3" id="KW-1185">Reference proteome</keyword>
<dbReference type="EMBL" id="RCDA01000005">
    <property type="protein sequence ID" value="RLK46828.1"/>
    <property type="molecule type" value="Genomic_DNA"/>
</dbReference>
<comment type="caution">
    <text evidence="2">The sequence shown here is derived from an EMBL/GenBank/DDBJ whole genome shotgun (WGS) entry which is preliminary data.</text>
</comment>
<keyword evidence="1" id="KW-0472">Membrane</keyword>
<feature type="transmembrane region" description="Helical" evidence="1">
    <location>
        <begin position="29"/>
        <end position="51"/>
    </location>
</feature>
<name>A0A498C244_9GAMM</name>
<accession>A0A498C244</accession>
<evidence type="ECO:0000256" key="1">
    <source>
        <dbReference type="SAM" id="Phobius"/>
    </source>
</evidence>
<keyword evidence="1" id="KW-1133">Transmembrane helix</keyword>
<dbReference type="Proteomes" id="UP000275461">
    <property type="component" value="Unassembled WGS sequence"/>
</dbReference>
<reference evidence="2 3" key="1">
    <citation type="submission" date="2018-10" db="EMBL/GenBank/DDBJ databases">
        <title>Genomic Encyclopedia of Type Strains, Phase IV (KMG-IV): sequencing the most valuable type-strain genomes for metagenomic binning, comparative biology and taxonomic classification.</title>
        <authorList>
            <person name="Goeker M."/>
        </authorList>
    </citation>
    <scope>NUCLEOTIDE SEQUENCE [LARGE SCALE GENOMIC DNA]</scope>
    <source>
        <strain evidence="2 3">DSM 12769</strain>
    </source>
</reference>
<evidence type="ECO:0000313" key="2">
    <source>
        <dbReference type="EMBL" id="RLK46828.1"/>
    </source>
</evidence>